<feature type="region of interest" description="Disordered" evidence="1">
    <location>
        <begin position="168"/>
        <end position="254"/>
    </location>
</feature>
<gene>
    <name evidence="2" type="ORF">Dda_3179</name>
</gene>
<name>A0AAD6J1G8_DREDA</name>
<feature type="compositionally biased region" description="Basic residues" evidence="1">
    <location>
        <begin position="243"/>
        <end position="254"/>
    </location>
</feature>
<evidence type="ECO:0000256" key="1">
    <source>
        <dbReference type="SAM" id="MobiDB-lite"/>
    </source>
</evidence>
<proteinExistence type="predicted"/>
<organism evidence="2 3">
    <name type="scientific">Drechslerella dactyloides</name>
    <name type="common">Nematode-trapping fungus</name>
    <name type="synonym">Arthrobotrys dactyloides</name>
    <dbReference type="NCBI Taxonomy" id="74499"/>
    <lineage>
        <taxon>Eukaryota</taxon>
        <taxon>Fungi</taxon>
        <taxon>Dikarya</taxon>
        <taxon>Ascomycota</taxon>
        <taxon>Pezizomycotina</taxon>
        <taxon>Orbiliomycetes</taxon>
        <taxon>Orbiliales</taxon>
        <taxon>Orbiliaceae</taxon>
        <taxon>Drechslerella</taxon>
    </lineage>
</organism>
<keyword evidence="3" id="KW-1185">Reference proteome</keyword>
<evidence type="ECO:0000313" key="3">
    <source>
        <dbReference type="Proteomes" id="UP001221413"/>
    </source>
</evidence>
<evidence type="ECO:0000313" key="2">
    <source>
        <dbReference type="EMBL" id="KAJ6262371.1"/>
    </source>
</evidence>
<protein>
    <submittedName>
        <fullName evidence="2">Uncharacterized protein</fullName>
    </submittedName>
</protein>
<dbReference type="EMBL" id="JAQGDS010000003">
    <property type="protein sequence ID" value="KAJ6262371.1"/>
    <property type="molecule type" value="Genomic_DNA"/>
</dbReference>
<feature type="compositionally biased region" description="Basic and acidic residues" evidence="1">
    <location>
        <begin position="116"/>
        <end position="136"/>
    </location>
</feature>
<feature type="compositionally biased region" description="Basic and acidic residues" evidence="1">
    <location>
        <begin position="189"/>
        <end position="198"/>
    </location>
</feature>
<dbReference type="Proteomes" id="UP001221413">
    <property type="component" value="Unassembled WGS sequence"/>
</dbReference>
<sequence>MPVEDKLTPSEASDESALQSRVKKPTKPEPCSVSCSCQGPRRFSNQHRACDCRFARRRQPCNCPCSEIPGACDCLCTDLAEPAPFPTRPSRGENINTRRSAGTTNEPTTEDDEDEYGFHDCGPRYAKSSKDAKQEELSSDSEVDELVSEFDKLANDILGEEDLYNIFPPRPHQVRHQSSTDSSDAAAVCRRELPHEEGDTSGEWMEVEKREKREKRLARPSLDMVAPGLLVHPVPDTTEWHRQQQRSKRRGGAI</sequence>
<feature type="region of interest" description="Disordered" evidence="1">
    <location>
        <begin position="1"/>
        <end position="43"/>
    </location>
</feature>
<accession>A0AAD6J1G8</accession>
<feature type="compositionally biased region" description="Polar residues" evidence="1">
    <location>
        <begin position="93"/>
        <end position="102"/>
    </location>
</feature>
<dbReference type="AlphaFoldDB" id="A0AAD6J1G8"/>
<comment type="caution">
    <text evidence="2">The sequence shown here is derived from an EMBL/GenBank/DDBJ whole genome shotgun (WGS) entry which is preliminary data.</text>
</comment>
<reference evidence="2" key="1">
    <citation type="submission" date="2023-01" db="EMBL/GenBank/DDBJ databases">
        <title>The chitinases involved in constricting ring structure development in the nematode-trapping fungus Drechslerella dactyloides.</title>
        <authorList>
            <person name="Wang R."/>
            <person name="Zhang L."/>
            <person name="Tang P."/>
            <person name="Li S."/>
            <person name="Liang L."/>
        </authorList>
    </citation>
    <scope>NUCLEOTIDE SEQUENCE</scope>
    <source>
        <strain evidence="2">YMF1.00031</strain>
    </source>
</reference>
<feature type="region of interest" description="Disordered" evidence="1">
    <location>
        <begin position="85"/>
        <end position="143"/>
    </location>
</feature>